<dbReference type="PANTHER" id="PTHR34706:SF1">
    <property type="entry name" value="VWFA DOMAIN-CONTAINING PROTEIN"/>
    <property type="match status" value="1"/>
</dbReference>
<name>A0A5C2SU01_9APHY</name>
<accession>A0A5C2SU01</accession>
<proteinExistence type="predicted"/>
<dbReference type="OrthoDB" id="2142040at2759"/>
<dbReference type="PROSITE" id="PS50234">
    <property type="entry name" value="VWFA"/>
    <property type="match status" value="1"/>
</dbReference>
<feature type="domain" description="VWFA" evidence="2">
    <location>
        <begin position="164"/>
        <end position="350"/>
    </location>
</feature>
<dbReference type="Gene3D" id="3.40.50.410">
    <property type="entry name" value="von Willebrand factor, type A domain"/>
    <property type="match status" value="1"/>
</dbReference>
<dbReference type="InterPro" id="IPR036465">
    <property type="entry name" value="vWFA_dom_sf"/>
</dbReference>
<feature type="compositionally biased region" description="Polar residues" evidence="1">
    <location>
        <begin position="96"/>
        <end position="112"/>
    </location>
</feature>
<evidence type="ECO:0000259" key="2">
    <source>
        <dbReference type="PROSITE" id="PS50234"/>
    </source>
</evidence>
<dbReference type="STRING" id="1328759.A0A5C2SU01"/>
<gene>
    <name evidence="3" type="ORF">L227DRAFT_569091</name>
</gene>
<dbReference type="Pfam" id="PF00092">
    <property type="entry name" value="VWA"/>
    <property type="match status" value="1"/>
</dbReference>
<reference evidence="3" key="1">
    <citation type="journal article" date="2018" name="Genome Biol. Evol.">
        <title>Genomics and development of Lentinus tigrinus, a white-rot wood-decaying mushroom with dimorphic fruiting bodies.</title>
        <authorList>
            <person name="Wu B."/>
            <person name="Xu Z."/>
            <person name="Knudson A."/>
            <person name="Carlson A."/>
            <person name="Chen N."/>
            <person name="Kovaka S."/>
            <person name="LaButti K."/>
            <person name="Lipzen A."/>
            <person name="Pennachio C."/>
            <person name="Riley R."/>
            <person name="Schakwitz W."/>
            <person name="Umezawa K."/>
            <person name="Ohm R.A."/>
            <person name="Grigoriev I.V."/>
            <person name="Nagy L.G."/>
            <person name="Gibbons J."/>
            <person name="Hibbett D."/>
        </authorList>
    </citation>
    <scope>NUCLEOTIDE SEQUENCE [LARGE SCALE GENOMIC DNA]</scope>
    <source>
        <strain evidence="3">ALCF2SS1-6</strain>
    </source>
</reference>
<protein>
    <recommendedName>
        <fullName evidence="2">VWFA domain-containing protein</fullName>
    </recommendedName>
</protein>
<dbReference type="SUPFAM" id="SSF53300">
    <property type="entry name" value="vWA-like"/>
    <property type="match status" value="1"/>
</dbReference>
<sequence length="371" mass="40931">MGQSSSKSPSKRYRDGELSIESPEPLKPSRSATTRRQRKDSDDSSKGFHRRSKSALAGTSSSYGLHPEDAPPSYGDAVFAGSGPHSSNHLAVPGGRQNTARGSNNPFLRTNGSSSSLSASHSGAATPPSLPGYTQSERERYEYLRRPLRQESYEDALTQLKKYDTILLVDDSGSMAYHGRWEEARRALSKLADLAARWDQDGLDIYFLNNETVLTNCKESNSVLRLFDAVQPDGITPIGEKLDTLLNDYLDQVDEAKKSKRQLPKPVNILVLTDGTPTDDPYSVIQHAAKRMDKAHYPLSQVGIQFVQIGNDKSATQYLRKLDDKLGSAENGIRDMVDTTPYIGEVSQDMLVKIMLGGINRRQDQKNNGVP</sequence>
<evidence type="ECO:0000313" key="3">
    <source>
        <dbReference type="EMBL" id="RPD66878.1"/>
    </source>
</evidence>
<evidence type="ECO:0000313" key="4">
    <source>
        <dbReference type="Proteomes" id="UP000313359"/>
    </source>
</evidence>
<feature type="region of interest" description="Disordered" evidence="1">
    <location>
        <begin position="1"/>
        <end position="136"/>
    </location>
</feature>
<evidence type="ECO:0000256" key="1">
    <source>
        <dbReference type="SAM" id="MobiDB-lite"/>
    </source>
</evidence>
<keyword evidence="4" id="KW-1185">Reference proteome</keyword>
<dbReference type="SMART" id="SM00327">
    <property type="entry name" value="VWA"/>
    <property type="match status" value="1"/>
</dbReference>
<feature type="compositionally biased region" description="Low complexity" evidence="1">
    <location>
        <begin position="113"/>
        <end position="125"/>
    </location>
</feature>
<dbReference type="PANTHER" id="PTHR34706">
    <property type="entry name" value="SLR1338 PROTEIN"/>
    <property type="match status" value="1"/>
</dbReference>
<organism evidence="3 4">
    <name type="scientific">Lentinus tigrinus ALCF2SS1-6</name>
    <dbReference type="NCBI Taxonomy" id="1328759"/>
    <lineage>
        <taxon>Eukaryota</taxon>
        <taxon>Fungi</taxon>
        <taxon>Dikarya</taxon>
        <taxon>Basidiomycota</taxon>
        <taxon>Agaricomycotina</taxon>
        <taxon>Agaricomycetes</taxon>
        <taxon>Polyporales</taxon>
        <taxon>Polyporaceae</taxon>
        <taxon>Lentinus</taxon>
    </lineage>
</organism>
<dbReference type="Proteomes" id="UP000313359">
    <property type="component" value="Unassembled WGS sequence"/>
</dbReference>
<dbReference type="EMBL" id="ML122250">
    <property type="protein sequence ID" value="RPD66878.1"/>
    <property type="molecule type" value="Genomic_DNA"/>
</dbReference>
<dbReference type="AlphaFoldDB" id="A0A5C2SU01"/>
<dbReference type="InterPro" id="IPR002035">
    <property type="entry name" value="VWF_A"/>
</dbReference>